<feature type="transmembrane region" description="Helical" evidence="1">
    <location>
        <begin position="44"/>
        <end position="62"/>
    </location>
</feature>
<keyword evidence="1" id="KW-1133">Transmembrane helix</keyword>
<protein>
    <submittedName>
        <fullName evidence="2">Uncharacterized protein</fullName>
    </submittedName>
</protein>
<sequence>MLRWFSFLRKKKNVLVRQLVDAIDCTPLLSIEGIESGFGLSSSGSASLLLLLIGFISIFVHFF</sequence>
<evidence type="ECO:0000256" key="1">
    <source>
        <dbReference type="SAM" id="Phobius"/>
    </source>
</evidence>
<keyword evidence="1" id="KW-0472">Membrane</keyword>
<dbReference type="AlphaFoldDB" id="A0A2P2PSC5"/>
<accession>A0A2P2PSC5</accession>
<reference evidence="2" key="1">
    <citation type="submission" date="2018-02" db="EMBL/GenBank/DDBJ databases">
        <title>Rhizophora mucronata_Transcriptome.</title>
        <authorList>
            <person name="Meera S.P."/>
            <person name="Sreeshan A."/>
            <person name="Augustine A."/>
        </authorList>
    </citation>
    <scope>NUCLEOTIDE SEQUENCE</scope>
    <source>
        <tissue evidence="2">Leaf</tissue>
    </source>
</reference>
<evidence type="ECO:0000313" key="2">
    <source>
        <dbReference type="EMBL" id="MBX57634.1"/>
    </source>
</evidence>
<keyword evidence="1" id="KW-0812">Transmembrane</keyword>
<name>A0A2P2PSC5_RHIMU</name>
<organism evidence="2">
    <name type="scientific">Rhizophora mucronata</name>
    <name type="common">Asiatic mangrove</name>
    <dbReference type="NCBI Taxonomy" id="61149"/>
    <lineage>
        <taxon>Eukaryota</taxon>
        <taxon>Viridiplantae</taxon>
        <taxon>Streptophyta</taxon>
        <taxon>Embryophyta</taxon>
        <taxon>Tracheophyta</taxon>
        <taxon>Spermatophyta</taxon>
        <taxon>Magnoliopsida</taxon>
        <taxon>eudicotyledons</taxon>
        <taxon>Gunneridae</taxon>
        <taxon>Pentapetalae</taxon>
        <taxon>rosids</taxon>
        <taxon>fabids</taxon>
        <taxon>Malpighiales</taxon>
        <taxon>Rhizophoraceae</taxon>
        <taxon>Rhizophora</taxon>
    </lineage>
</organism>
<proteinExistence type="predicted"/>
<dbReference type="EMBL" id="GGEC01077150">
    <property type="protein sequence ID" value="MBX57634.1"/>
    <property type="molecule type" value="Transcribed_RNA"/>
</dbReference>